<feature type="non-terminal residue" evidence="2">
    <location>
        <position position="1"/>
    </location>
</feature>
<reference evidence="3" key="1">
    <citation type="submission" date="2022-10" db="EMBL/GenBank/DDBJ databases">
        <title>Genome assembly of Pristionchus species.</title>
        <authorList>
            <person name="Yoshida K."/>
            <person name="Sommer R.J."/>
        </authorList>
    </citation>
    <scope>NUCLEOTIDE SEQUENCE [LARGE SCALE GENOMIC DNA]</scope>
    <source>
        <strain evidence="3">RS5460</strain>
    </source>
</reference>
<dbReference type="EMBL" id="BTRK01000006">
    <property type="protein sequence ID" value="GMR57839.1"/>
    <property type="molecule type" value="Genomic_DNA"/>
</dbReference>
<organism evidence="2 3">
    <name type="scientific">Pristionchus mayeri</name>
    <dbReference type="NCBI Taxonomy" id="1317129"/>
    <lineage>
        <taxon>Eukaryota</taxon>
        <taxon>Metazoa</taxon>
        <taxon>Ecdysozoa</taxon>
        <taxon>Nematoda</taxon>
        <taxon>Chromadorea</taxon>
        <taxon>Rhabditida</taxon>
        <taxon>Rhabditina</taxon>
        <taxon>Diplogasteromorpha</taxon>
        <taxon>Diplogasteroidea</taxon>
        <taxon>Neodiplogasteridae</taxon>
        <taxon>Pristionchus</taxon>
    </lineage>
</organism>
<keyword evidence="3" id="KW-1185">Reference proteome</keyword>
<sequence>SMVVTTPPDSSVQQPIEKSQRQQEILTDESFIAPLFEPSNVCSSNESRPTGGESPLPAYADVESGETDSLCEGTGRLTITDSKHKGLVEIGTDFPLFKKSSIFSICARSKKIAFFMAYFSQLSNPELFIGELGSFDIPSVKLMDPNPTIRFFLSITRSVWEKFLDEKLMNGSIDYVLVESMGLERITEAPVNLPETPIRWIEWGKTSTT</sequence>
<evidence type="ECO:0000313" key="2">
    <source>
        <dbReference type="EMBL" id="GMR57839.1"/>
    </source>
</evidence>
<dbReference type="Proteomes" id="UP001328107">
    <property type="component" value="Unassembled WGS sequence"/>
</dbReference>
<feature type="compositionally biased region" description="Polar residues" evidence="1">
    <location>
        <begin position="7"/>
        <end position="21"/>
    </location>
</feature>
<comment type="caution">
    <text evidence="2">The sequence shown here is derived from an EMBL/GenBank/DDBJ whole genome shotgun (WGS) entry which is preliminary data.</text>
</comment>
<dbReference type="AlphaFoldDB" id="A0AAN5IAU7"/>
<feature type="region of interest" description="Disordered" evidence="1">
    <location>
        <begin position="1"/>
        <end position="21"/>
    </location>
</feature>
<protein>
    <submittedName>
        <fullName evidence="2">Uncharacterized protein</fullName>
    </submittedName>
</protein>
<feature type="region of interest" description="Disordered" evidence="1">
    <location>
        <begin position="37"/>
        <end position="69"/>
    </location>
</feature>
<accession>A0AAN5IAU7</accession>
<proteinExistence type="predicted"/>
<name>A0AAN5IAU7_9BILA</name>
<evidence type="ECO:0000313" key="3">
    <source>
        <dbReference type="Proteomes" id="UP001328107"/>
    </source>
</evidence>
<gene>
    <name evidence="2" type="ORF">PMAYCL1PPCAC_28034</name>
</gene>
<evidence type="ECO:0000256" key="1">
    <source>
        <dbReference type="SAM" id="MobiDB-lite"/>
    </source>
</evidence>